<dbReference type="Proteomes" id="UP000189883">
    <property type="component" value="Chromosome"/>
</dbReference>
<dbReference type="CDD" id="cd00229">
    <property type="entry name" value="SGNH_hydrolase"/>
    <property type="match status" value="1"/>
</dbReference>
<gene>
    <name evidence="2" type="ORF">AB406_2175</name>
</gene>
<dbReference type="AlphaFoldDB" id="A0A1S7DVF8"/>
<evidence type="ECO:0000313" key="2">
    <source>
        <dbReference type="EMBL" id="AQY23112.1"/>
    </source>
</evidence>
<dbReference type="EMBL" id="CP011859">
    <property type="protein sequence ID" value="AQY23112.1"/>
    <property type="molecule type" value="Genomic_DNA"/>
</dbReference>
<reference evidence="2 3" key="1">
    <citation type="submission" date="2015-06" db="EMBL/GenBank/DDBJ databases">
        <title>R. anatipestifer strain HXb2 is the most virulent strain so far, and the genome sequence would help us uncover the pathogenesis.</title>
        <authorList>
            <person name="Hu Q."/>
            <person name="Qi J."/>
            <person name="Bo H."/>
            <person name="Liu G."/>
            <person name="Tao M."/>
            <person name="Ding Y."/>
            <person name="Xue Y."/>
        </authorList>
    </citation>
    <scope>NUCLEOTIDE SEQUENCE [LARGE SCALE GENOMIC DNA]</scope>
    <source>
        <strain evidence="2 3">HXb2</strain>
    </source>
</reference>
<protein>
    <recommendedName>
        <fullName evidence="1">GSCFA domain-containing protein</fullName>
    </recommendedName>
</protein>
<dbReference type="GO" id="GO:0016788">
    <property type="term" value="F:hydrolase activity, acting on ester bonds"/>
    <property type="evidence" value="ECO:0007669"/>
    <property type="project" value="UniProtKB-ARBA"/>
</dbReference>
<dbReference type="SUPFAM" id="SSF52266">
    <property type="entry name" value="SGNH hydrolase"/>
    <property type="match status" value="1"/>
</dbReference>
<proteinExistence type="predicted"/>
<accession>A0A1S7DVF8</accession>
<evidence type="ECO:0000313" key="3">
    <source>
        <dbReference type="Proteomes" id="UP000189883"/>
    </source>
</evidence>
<feature type="domain" description="GSCFA" evidence="1">
    <location>
        <begin position="21"/>
        <end position="258"/>
    </location>
</feature>
<organism evidence="2 3">
    <name type="scientific">Riemerella anatipestifer</name>
    <name type="common">Moraxella anatipestifer</name>
    <dbReference type="NCBI Taxonomy" id="34085"/>
    <lineage>
        <taxon>Bacteria</taxon>
        <taxon>Pseudomonadati</taxon>
        <taxon>Bacteroidota</taxon>
        <taxon>Flavobacteriia</taxon>
        <taxon>Flavobacteriales</taxon>
        <taxon>Weeksellaceae</taxon>
        <taxon>Riemerella</taxon>
    </lineage>
</organism>
<dbReference type="InterPro" id="IPR036514">
    <property type="entry name" value="SGNH_hydro_sf"/>
</dbReference>
<dbReference type="InterPro" id="IPR014982">
    <property type="entry name" value="GSCFA"/>
</dbReference>
<dbReference type="Gene3D" id="3.40.50.1110">
    <property type="entry name" value="SGNH hydrolase"/>
    <property type="match status" value="1"/>
</dbReference>
<name>A0A1S7DVF8_RIEAN</name>
<sequence>MNFRTEVNLTPSSKKIEITDQVFSIGSCFASEMSNRLSEGQIRCLNNPFGTLFNPFSITNALEKIVHSEYYQEKDLVNHRGYYLSLDHHTSFDGVSETTTLDKINKELANAHLFLKNTSWVIITLGTSFIYEFLPTGQKVANCHKIPNTLFNKRMLSDEEVQTYIKKAIELINQHSLNTVNILFTVSPVRHTKDGIVENQLSKSRLINALHQVVAMYPNTHYLPIYEILMDDLRDYRFYKSDLIHPNEQAIDYIFDKFIKAYCTEDTKKFIIDNQKIISALKHRPTHTEHPDYLKFTDNLKQKIKEQQAKVNFKIFSNF</sequence>
<evidence type="ECO:0000259" key="1">
    <source>
        <dbReference type="Pfam" id="PF08885"/>
    </source>
</evidence>
<dbReference type="Pfam" id="PF08885">
    <property type="entry name" value="GSCFA"/>
    <property type="match status" value="1"/>
</dbReference>
<dbReference type="RefSeq" id="WP_079208313.1">
    <property type="nucleotide sequence ID" value="NZ_CP011859.1"/>
</dbReference>